<dbReference type="SMART" id="SM00868">
    <property type="entry name" value="zf-AD"/>
    <property type="match status" value="1"/>
</dbReference>
<keyword evidence="1" id="KW-0862">Zinc</keyword>
<reference evidence="3 4" key="1">
    <citation type="submission" date="2023-03" db="EMBL/GenBank/DDBJ databases">
        <title>Genome insight into feeding habits of ladybird beetles.</title>
        <authorList>
            <person name="Li H.-S."/>
            <person name="Huang Y.-H."/>
            <person name="Pang H."/>
        </authorList>
    </citation>
    <scope>NUCLEOTIDE SEQUENCE [LARGE SCALE GENOMIC DNA]</scope>
    <source>
        <strain evidence="3">SYSU_2023b</strain>
        <tissue evidence="3">Whole body</tissue>
    </source>
</reference>
<organism evidence="3 4">
    <name type="scientific">Henosepilachna vigintioctopunctata</name>
    <dbReference type="NCBI Taxonomy" id="420089"/>
    <lineage>
        <taxon>Eukaryota</taxon>
        <taxon>Metazoa</taxon>
        <taxon>Ecdysozoa</taxon>
        <taxon>Arthropoda</taxon>
        <taxon>Hexapoda</taxon>
        <taxon>Insecta</taxon>
        <taxon>Pterygota</taxon>
        <taxon>Neoptera</taxon>
        <taxon>Endopterygota</taxon>
        <taxon>Coleoptera</taxon>
        <taxon>Polyphaga</taxon>
        <taxon>Cucujiformia</taxon>
        <taxon>Coccinelloidea</taxon>
        <taxon>Coccinellidae</taxon>
        <taxon>Epilachninae</taxon>
        <taxon>Epilachnini</taxon>
        <taxon>Henosepilachna</taxon>
    </lineage>
</organism>
<dbReference type="SUPFAM" id="SSF57667">
    <property type="entry name" value="beta-beta-alpha zinc fingers"/>
    <property type="match status" value="1"/>
</dbReference>
<dbReference type="AlphaFoldDB" id="A0AAW1V0Y8"/>
<dbReference type="InterPro" id="IPR012934">
    <property type="entry name" value="Znf_AD"/>
</dbReference>
<gene>
    <name evidence="3" type="ORF">WA026_016708</name>
</gene>
<evidence type="ECO:0000313" key="3">
    <source>
        <dbReference type="EMBL" id="KAK9886428.1"/>
    </source>
</evidence>
<dbReference type="EMBL" id="JARQZJ010000100">
    <property type="protein sequence ID" value="KAK9886428.1"/>
    <property type="molecule type" value="Genomic_DNA"/>
</dbReference>
<sequence length="309" mass="35626">MKISDGCCVCLKGISLISLSNVHFNSETIHSILSGVVPEVHWKKTFSICSNCLKTLDVVIEFRNLCLKSSSYRIEQEKEHPADIVILEAYSIQNEENNEEVGALYSQDFPEDAVHKKYSDESSDIICKICSDKIKSYELIYTHNKEIGKNQNICSNCSLKKNDPINQKRNNDEQSPLFGSSNKEINLKTVEHEEKLHNVVEGLQCKSDISNNTYSTEILNEKLKKIQNEFVCFHCNKSYKNKVILAKHIKLSHQNEKHRCSYCTVMCSNETLLKKHYKNFMIFLKPIQLRKTNYTSVVNVKSHIRLKKL</sequence>
<dbReference type="PROSITE" id="PS00028">
    <property type="entry name" value="ZINC_FINGER_C2H2_1"/>
    <property type="match status" value="1"/>
</dbReference>
<dbReference type="GO" id="GO:0008270">
    <property type="term" value="F:zinc ion binding"/>
    <property type="evidence" value="ECO:0007669"/>
    <property type="project" value="UniProtKB-KW"/>
</dbReference>
<dbReference type="PROSITE" id="PS50157">
    <property type="entry name" value="ZINC_FINGER_C2H2_2"/>
    <property type="match status" value="1"/>
</dbReference>
<evidence type="ECO:0000313" key="4">
    <source>
        <dbReference type="Proteomes" id="UP001431783"/>
    </source>
</evidence>
<proteinExistence type="predicted"/>
<protein>
    <recommendedName>
        <fullName evidence="2">C2H2-type domain-containing protein</fullName>
    </recommendedName>
</protein>
<evidence type="ECO:0000256" key="1">
    <source>
        <dbReference type="PROSITE-ProRule" id="PRU00042"/>
    </source>
</evidence>
<evidence type="ECO:0000259" key="2">
    <source>
        <dbReference type="PROSITE" id="PS50157"/>
    </source>
</evidence>
<feature type="domain" description="C2H2-type" evidence="2">
    <location>
        <begin position="230"/>
        <end position="258"/>
    </location>
</feature>
<dbReference type="InterPro" id="IPR036236">
    <property type="entry name" value="Znf_C2H2_sf"/>
</dbReference>
<dbReference type="Gene3D" id="3.30.160.60">
    <property type="entry name" value="Classic Zinc Finger"/>
    <property type="match status" value="1"/>
</dbReference>
<accession>A0AAW1V0Y8</accession>
<dbReference type="GO" id="GO:0005634">
    <property type="term" value="C:nucleus"/>
    <property type="evidence" value="ECO:0007669"/>
    <property type="project" value="InterPro"/>
</dbReference>
<name>A0AAW1V0Y8_9CUCU</name>
<dbReference type="SMART" id="SM00355">
    <property type="entry name" value="ZnF_C2H2"/>
    <property type="match status" value="2"/>
</dbReference>
<comment type="caution">
    <text evidence="3">The sequence shown here is derived from an EMBL/GenBank/DDBJ whole genome shotgun (WGS) entry which is preliminary data.</text>
</comment>
<keyword evidence="1" id="KW-0863">Zinc-finger</keyword>
<dbReference type="Proteomes" id="UP001431783">
    <property type="component" value="Unassembled WGS sequence"/>
</dbReference>
<keyword evidence="1" id="KW-0479">Metal-binding</keyword>
<dbReference type="InterPro" id="IPR013087">
    <property type="entry name" value="Znf_C2H2_type"/>
</dbReference>
<keyword evidence="4" id="KW-1185">Reference proteome</keyword>